<dbReference type="InterPro" id="IPR019826">
    <property type="entry name" value="Carboxylesterase_B_AS"/>
</dbReference>
<evidence type="ECO:0000259" key="6">
    <source>
        <dbReference type="Pfam" id="PF00135"/>
    </source>
</evidence>
<keyword evidence="5" id="KW-0472">Membrane</keyword>
<evidence type="ECO:0000256" key="4">
    <source>
        <dbReference type="SAM" id="MobiDB-lite"/>
    </source>
</evidence>
<dbReference type="InterPro" id="IPR029058">
    <property type="entry name" value="AB_hydrolase_fold"/>
</dbReference>
<evidence type="ECO:0000256" key="3">
    <source>
        <dbReference type="RuleBase" id="RU361235"/>
    </source>
</evidence>
<dbReference type="Pfam" id="PF00135">
    <property type="entry name" value="COesterase"/>
    <property type="match status" value="1"/>
</dbReference>
<comment type="caution">
    <text evidence="7">The sequence shown here is derived from an EMBL/GenBank/DDBJ whole genome shotgun (WGS) entry which is preliminary data.</text>
</comment>
<dbReference type="Proteomes" id="UP000320235">
    <property type="component" value="Unassembled WGS sequence"/>
</dbReference>
<dbReference type="GO" id="GO:0016787">
    <property type="term" value="F:hydrolase activity"/>
    <property type="evidence" value="ECO:0007669"/>
    <property type="project" value="UniProtKB-KW"/>
</dbReference>
<sequence>MNNNTPRLPAASVSAASAGTGRDGAGSHPLRTLSVRVLAVLAAFLVLAACWGSLAPAASAAELSRTASTGSSSPAATLVTVDSGALQGVATASGVEFRGVPYAAAPVGDLRWRAPQPVAAWTGVRDATVYSPVCPQAPPSPNGSSEDCLYLNVTVPAAAASARGSHDLPVIVWIHGGGFEIGEGADYEASDLASKGAIVVTINYRLGLLGFLSHPALADGNGASGNYGLMDQQAALRWVQHNIGRFGGDAGRVTIAGQSAGGLSVEMQLASPGAKGLFQAAVIQSGAFAPIQKSLAQAETEGRAAAAAVGCADQTAECLRQVPVDALVANQPLSLTPGVVDGTVLKSSVGVAIATGRFNRVPIINGVNTQEERIFVPLGVSVTKGATVIGPGPVDAGNYEAAIASSLGVGERTAARIAAAYPLSAYATPEHAFTVLNSDANFSCPAFALDAAAAAWVPTYAYEFNDAQAPQLYVPDSLGAPAAATHQSELAYLFGQPNAPLPGSLTADQQQLASTMQQAWVQFAASGSPSTKDAAWPRFDLRTQVLSLDDPAPAVERGFALDHKCALWAGVALFGSR</sequence>
<dbReference type="RefSeq" id="WP_141896275.1">
    <property type="nucleotide sequence ID" value="NZ_BAABLH010000006.1"/>
</dbReference>
<dbReference type="SUPFAM" id="SSF53474">
    <property type="entry name" value="alpha/beta-Hydrolases"/>
    <property type="match status" value="1"/>
</dbReference>
<proteinExistence type="inferred from homology"/>
<evidence type="ECO:0000313" key="7">
    <source>
        <dbReference type="EMBL" id="TQM20293.1"/>
    </source>
</evidence>
<feature type="transmembrane region" description="Helical" evidence="5">
    <location>
        <begin position="37"/>
        <end position="58"/>
    </location>
</feature>
<dbReference type="AlphaFoldDB" id="A0A543EFF1"/>
<dbReference type="OrthoDB" id="3199405at2"/>
<dbReference type="PANTHER" id="PTHR11559">
    <property type="entry name" value="CARBOXYLESTERASE"/>
    <property type="match status" value="1"/>
</dbReference>
<reference evidence="7 8" key="1">
    <citation type="submission" date="2019-06" db="EMBL/GenBank/DDBJ databases">
        <title>Sequencing the genomes of 1000 actinobacteria strains.</title>
        <authorList>
            <person name="Klenk H.-P."/>
        </authorList>
    </citation>
    <scope>NUCLEOTIDE SEQUENCE [LARGE SCALE GENOMIC DNA]</scope>
    <source>
        <strain evidence="7 8">DSM 105492</strain>
    </source>
</reference>
<dbReference type="InterPro" id="IPR002018">
    <property type="entry name" value="CarbesteraseB"/>
</dbReference>
<keyword evidence="5" id="KW-0812">Transmembrane</keyword>
<keyword evidence="2 3" id="KW-0378">Hydrolase</keyword>
<dbReference type="EMBL" id="VFPE01000006">
    <property type="protein sequence ID" value="TQM20293.1"/>
    <property type="molecule type" value="Genomic_DNA"/>
</dbReference>
<evidence type="ECO:0000256" key="5">
    <source>
        <dbReference type="SAM" id="Phobius"/>
    </source>
</evidence>
<feature type="domain" description="Carboxylesterase type B" evidence="6">
    <location>
        <begin position="77"/>
        <end position="558"/>
    </location>
</feature>
<feature type="region of interest" description="Disordered" evidence="4">
    <location>
        <begin position="1"/>
        <end position="26"/>
    </location>
</feature>
<dbReference type="Gene3D" id="3.40.50.1820">
    <property type="entry name" value="alpha/beta hydrolase"/>
    <property type="match status" value="1"/>
</dbReference>
<evidence type="ECO:0000256" key="2">
    <source>
        <dbReference type="ARBA" id="ARBA00022801"/>
    </source>
</evidence>
<comment type="similarity">
    <text evidence="1 3">Belongs to the type-B carboxylesterase/lipase family.</text>
</comment>
<gene>
    <name evidence="7" type="ORF">FB391_3429</name>
</gene>
<dbReference type="PROSITE" id="PS00122">
    <property type="entry name" value="CARBOXYLESTERASE_B_1"/>
    <property type="match status" value="1"/>
</dbReference>
<dbReference type="EC" id="3.1.1.-" evidence="3"/>
<evidence type="ECO:0000256" key="1">
    <source>
        <dbReference type="ARBA" id="ARBA00005964"/>
    </source>
</evidence>
<accession>A0A543EFF1</accession>
<dbReference type="InterPro" id="IPR050309">
    <property type="entry name" value="Type-B_Carboxylest/Lipase"/>
</dbReference>
<keyword evidence="5" id="KW-1133">Transmembrane helix</keyword>
<name>A0A543EFF1_9MICO</name>
<evidence type="ECO:0000313" key="8">
    <source>
        <dbReference type="Proteomes" id="UP000320235"/>
    </source>
</evidence>
<organism evidence="7 8">
    <name type="scientific">Microbacterium kyungheense</name>
    <dbReference type="NCBI Taxonomy" id="1263636"/>
    <lineage>
        <taxon>Bacteria</taxon>
        <taxon>Bacillati</taxon>
        <taxon>Actinomycetota</taxon>
        <taxon>Actinomycetes</taxon>
        <taxon>Micrococcales</taxon>
        <taxon>Microbacteriaceae</taxon>
        <taxon>Microbacterium</taxon>
    </lineage>
</organism>
<protein>
    <recommendedName>
        <fullName evidence="3">Carboxylic ester hydrolase</fullName>
        <ecNumber evidence="3">3.1.1.-</ecNumber>
    </recommendedName>
</protein>
<keyword evidence="8" id="KW-1185">Reference proteome</keyword>